<dbReference type="InterPro" id="IPR007627">
    <property type="entry name" value="RNA_pol_sigma70_r2"/>
</dbReference>
<dbReference type="CDD" id="cd06171">
    <property type="entry name" value="Sigma70_r4"/>
    <property type="match status" value="1"/>
</dbReference>
<comment type="caution">
    <text evidence="8">The sequence shown here is derived from an EMBL/GenBank/DDBJ whole genome shotgun (WGS) entry which is preliminary data.</text>
</comment>
<dbReference type="GO" id="GO:0016987">
    <property type="term" value="F:sigma factor activity"/>
    <property type="evidence" value="ECO:0007669"/>
    <property type="project" value="UniProtKB-KW"/>
</dbReference>
<dbReference type="Gene3D" id="1.10.1740.10">
    <property type="match status" value="1"/>
</dbReference>
<dbReference type="RefSeq" id="WP_036185131.1">
    <property type="nucleotide sequence ID" value="NZ_AVDA01000008.1"/>
</dbReference>
<evidence type="ECO:0000256" key="5">
    <source>
        <dbReference type="ARBA" id="ARBA00023163"/>
    </source>
</evidence>
<evidence type="ECO:0000256" key="1">
    <source>
        <dbReference type="ARBA" id="ARBA00010641"/>
    </source>
</evidence>
<evidence type="ECO:0000313" key="8">
    <source>
        <dbReference type="EMBL" id="KGR79003.1"/>
    </source>
</evidence>
<evidence type="ECO:0000259" key="7">
    <source>
        <dbReference type="Pfam" id="PF08281"/>
    </source>
</evidence>
<sequence length="166" mass="19667">MLQQVVWSAELDVERIVDTYGNMLFRICLVILCNEKDAEDVVQDTFITYLTKSPTFNDSEHEKAWLITIATNRCKNMRRYNIIRKHIDINDLQLYSKNDKNHGLLDHLMRLPTKPKVVLLLHYVEGYKVDEIAKILTITTSAVKKRLQRGRELLRERYRKENEYGL</sequence>
<keyword evidence="2" id="KW-0805">Transcription regulation</keyword>
<dbReference type="SUPFAM" id="SSF88659">
    <property type="entry name" value="Sigma3 and sigma4 domains of RNA polymerase sigma factors"/>
    <property type="match status" value="1"/>
</dbReference>
<dbReference type="Pfam" id="PF04542">
    <property type="entry name" value="Sigma70_r2"/>
    <property type="match status" value="1"/>
</dbReference>
<dbReference type="OrthoDB" id="9782703at2"/>
<feature type="domain" description="RNA polymerase sigma-70 region 2" evidence="6">
    <location>
        <begin position="17"/>
        <end position="79"/>
    </location>
</feature>
<dbReference type="PANTHER" id="PTHR43133">
    <property type="entry name" value="RNA POLYMERASE ECF-TYPE SIGMA FACTO"/>
    <property type="match status" value="1"/>
</dbReference>
<dbReference type="SUPFAM" id="SSF88946">
    <property type="entry name" value="Sigma2 domain of RNA polymerase sigma factors"/>
    <property type="match status" value="1"/>
</dbReference>
<evidence type="ECO:0000256" key="2">
    <source>
        <dbReference type="ARBA" id="ARBA00023015"/>
    </source>
</evidence>
<dbReference type="NCBIfam" id="TIGR02937">
    <property type="entry name" value="sigma70-ECF"/>
    <property type="match status" value="1"/>
</dbReference>
<dbReference type="InterPro" id="IPR039425">
    <property type="entry name" value="RNA_pol_sigma-70-like"/>
</dbReference>
<dbReference type="InterPro" id="IPR036388">
    <property type="entry name" value="WH-like_DNA-bd_sf"/>
</dbReference>
<keyword evidence="5" id="KW-0804">Transcription</keyword>
<keyword evidence="9" id="KW-1185">Reference proteome</keyword>
<accession>A0A0A3I8D5</accession>
<gene>
    <name evidence="8" type="ORF">CD29_08275</name>
</gene>
<dbReference type="GO" id="GO:0006352">
    <property type="term" value="P:DNA-templated transcription initiation"/>
    <property type="evidence" value="ECO:0007669"/>
    <property type="project" value="InterPro"/>
</dbReference>
<dbReference type="GO" id="GO:0003677">
    <property type="term" value="F:DNA binding"/>
    <property type="evidence" value="ECO:0007669"/>
    <property type="project" value="UniProtKB-KW"/>
</dbReference>
<comment type="similarity">
    <text evidence="1">Belongs to the sigma-70 factor family. ECF subfamily.</text>
</comment>
<evidence type="ECO:0000313" key="9">
    <source>
        <dbReference type="Proteomes" id="UP000030416"/>
    </source>
</evidence>
<dbReference type="InterPro" id="IPR014284">
    <property type="entry name" value="RNA_pol_sigma-70_dom"/>
</dbReference>
<proteinExistence type="inferred from homology"/>
<keyword evidence="3" id="KW-0731">Sigma factor</keyword>
<dbReference type="STRING" id="1384049.CD29_08275"/>
<dbReference type="InterPro" id="IPR013249">
    <property type="entry name" value="RNA_pol_sigma70_r4_t2"/>
</dbReference>
<name>A0A0A3I8D5_9BACL</name>
<evidence type="ECO:0000259" key="6">
    <source>
        <dbReference type="Pfam" id="PF04542"/>
    </source>
</evidence>
<dbReference type="Proteomes" id="UP000030416">
    <property type="component" value="Unassembled WGS sequence"/>
</dbReference>
<keyword evidence="4" id="KW-0238">DNA-binding</keyword>
<evidence type="ECO:0000256" key="3">
    <source>
        <dbReference type="ARBA" id="ARBA00023082"/>
    </source>
</evidence>
<dbReference type="Pfam" id="PF08281">
    <property type="entry name" value="Sigma70_r4_2"/>
    <property type="match status" value="1"/>
</dbReference>
<feature type="domain" description="RNA polymerase sigma factor 70 region 4 type 2" evidence="7">
    <location>
        <begin position="108"/>
        <end position="154"/>
    </location>
</feature>
<dbReference type="Gene3D" id="1.10.10.10">
    <property type="entry name" value="Winged helix-like DNA-binding domain superfamily/Winged helix DNA-binding domain"/>
    <property type="match status" value="1"/>
</dbReference>
<dbReference type="eggNOG" id="COG1595">
    <property type="taxonomic scope" value="Bacteria"/>
</dbReference>
<reference evidence="8 9" key="1">
    <citation type="submission" date="2014-02" db="EMBL/GenBank/DDBJ databases">
        <title>Draft genome sequence of Lysinibacillus manganicus DSM 26584T.</title>
        <authorList>
            <person name="Zhang F."/>
            <person name="Wang G."/>
            <person name="Zhang L."/>
        </authorList>
    </citation>
    <scope>NUCLEOTIDE SEQUENCE [LARGE SCALE GENOMIC DNA]</scope>
    <source>
        <strain evidence="8 9">DSM 26584</strain>
    </source>
</reference>
<dbReference type="EMBL" id="JPVN01000008">
    <property type="protein sequence ID" value="KGR79003.1"/>
    <property type="molecule type" value="Genomic_DNA"/>
</dbReference>
<evidence type="ECO:0000256" key="4">
    <source>
        <dbReference type="ARBA" id="ARBA00023125"/>
    </source>
</evidence>
<dbReference type="InterPro" id="IPR013324">
    <property type="entry name" value="RNA_pol_sigma_r3/r4-like"/>
</dbReference>
<organism evidence="8 9">
    <name type="scientific">Ureibacillus manganicus DSM 26584</name>
    <dbReference type="NCBI Taxonomy" id="1384049"/>
    <lineage>
        <taxon>Bacteria</taxon>
        <taxon>Bacillati</taxon>
        <taxon>Bacillota</taxon>
        <taxon>Bacilli</taxon>
        <taxon>Bacillales</taxon>
        <taxon>Caryophanaceae</taxon>
        <taxon>Ureibacillus</taxon>
    </lineage>
</organism>
<dbReference type="AlphaFoldDB" id="A0A0A3I8D5"/>
<dbReference type="PANTHER" id="PTHR43133:SF8">
    <property type="entry name" value="RNA POLYMERASE SIGMA FACTOR HI_1459-RELATED"/>
    <property type="match status" value="1"/>
</dbReference>
<dbReference type="InterPro" id="IPR013325">
    <property type="entry name" value="RNA_pol_sigma_r2"/>
</dbReference>
<protein>
    <submittedName>
        <fullName evidence="8">RNA polymerase subunit sigma-24</fullName>
    </submittedName>
</protein>